<keyword evidence="2" id="KW-1185">Reference proteome</keyword>
<name>A0ABT6FL43_9BACT</name>
<organism evidence="1 2">
    <name type="scientific">Paludisphaera mucosa</name>
    <dbReference type="NCBI Taxonomy" id="3030827"/>
    <lineage>
        <taxon>Bacteria</taxon>
        <taxon>Pseudomonadati</taxon>
        <taxon>Planctomycetota</taxon>
        <taxon>Planctomycetia</taxon>
        <taxon>Isosphaerales</taxon>
        <taxon>Isosphaeraceae</taxon>
        <taxon>Paludisphaera</taxon>
    </lineage>
</organism>
<sequence length="72" mass="8005">MAVDQTTETRGRPLQSKPDLDDLLDLEFEAFCAREGDEDVTLDEVREATAGIPGSMARVVDDEERAERFTAC</sequence>
<dbReference type="Proteomes" id="UP001216907">
    <property type="component" value="Unassembled WGS sequence"/>
</dbReference>
<protein>
    <submittedName>
        <fullName evidence="1">Uncharacterized protein</fullName>
    </submittedName>
</protein>
<accession>A0ABT6FL43</accession>
<evidence type="ECO:0000313" key="1">
    <source>
        <dbReference type="EMBL" id="MDG3008295.1"/>
    </source>
</evidence>
<proteinExistence type="predicted"/>
<dbReference type="RefSeq" id="WP_277864620.1">
    <property type="nucleotide sequence ID" value="NZ_JARRAG010000004.1"/>
</dbReference>
<comment type="caution">
    <text evidence="1">The sequence shown here is derived from an EMBL/GenBank/DDBJ whole genome shotgun (WGS) entry which is preliminary data.</text>
</comment>
<evidence type="ECO:0000313" key="2">
    <source>
        <dbReference type="Proteomes" id="UP001216907"/>
    </source>
</evidence>
<gene>
    <name evidence="1" type="ORF">PZE19_31390</name>
</gene>
<reference evidence="1 2" key="1">
    <citation type="submission" date="2023-03" db="EMBL/GenBank/DDBJ databases">
        <title>Paludisphaera mucosa sp. nov. a novel planctomycete from northern fen.</title>
        <authorList>
            <person name="Ivanova A."/>
        </authorList>
    </citation>
    <scope>NUCLEOTIDE SEQUENCE [LARGE SCALE GENOMIC DNA]</scope>
    <source>
        <strain evidence="1 2">Pla2</strain>
    </source>
</reference>
<dbReference type="EMBL" id="JARRAG010000004">
    <property type="protein sequence ID" value="MDG3008295.1"/>
    <property type="molecule type" value="Genomic_DNA"/>
</dbReference>